<dbReference type="Pfam" id="PF08539">
    <property type="entry name" value="HbrB"/>
    <property type="match status" value="1"/>
</dbReference>
<dbReference type="GO" id="GO:0038203">
    <property type="term" value="P:TORC2 signaling"/>
    <property type="evidence" value="ECO:0007669"/>
    <property type="project" value="TreeGrafter"/>
</dbReference>
<dbReference type="RefSeq" id="XP_020067984.1">
    <property type="nucleotide sequence ID" value="XM_020213878.1"/>
</dbReference>
<reference evidence="2 3" key="1">
    <citation type="journal article" date="2016" name="Proc. Natl. Acad. Sci. U.S.A.">
        <title>Comparative genomics of biotechnologically important yeasts.</title>
        <authorList>
            <person name="Riley R."/>
            <person name="Haridas S."/>
            <person name="Wolfe K.H."/>
            <person name="Lopes M.R."/>
            <person name="Hittinger C.T."/>
            <person name="Goeker M."/>
            <person name="Salamov A.A."/>
            <person name="Wisecaver J.H."/>
            <person name="Long T.M."/>
            <person name="Calvey C.H."/>
            <person name="Aerts A.L."/>
            <person name="Barry K.W."/>
            <person name="Choi C."/>
            <person name="Clum A."/>
            <person name="Coughlan A.Y."/>
            <person name="Deshpande S."/>
            <person name="Douglass A.P."/>
            <person name="Hanson S.J."/>
            <person name="Klenk H.-P."/>
            <person name="LaButti K.M."/>
            <person name="Lapidus A."/>
            <person name="Lindquist E.A."/>
            <person name="Lipzen A.M."/>
            <person name="Meier-Kolthoff J.P."/>
            <person name="Ohm R.A."/>
            <person name="Otillar R.P."/>
            <person name="Pangilinan J.L."/>
            <person name="Peng Y."/>
            <person name="Rokas A."/>
            <person name="Rosa C.A."/>
            <person name="Scheuner C."/>
            <person name="Sibirny A.A."/>
            <person name="Slot J.C."/>
            <person name="Stielow J.B."/>
            <person name="Sun H."/>
            <person name="Kurtzman C.P."/>
            <person name="Blackwell M."/>
            <person name="Grigoriev I.V."/>
            <person name="Jeffries T.W."/>
        </authorList>
    </citation>
    <scope>NUCLEOTIDE SEQUENCE [LARGE SCALE GENOMIC DNA]</scope>
    <source>
        <strain evidence="3">ATCC 18201 / CBS 1600 / BCRC 20928 / JCM 3617 / NBRC 0987 / NRRL Y-1542</strain>
    </source>
</reference>
<dbReference type="OrthoDB" id="2290221at2759"/>
<feature type="region of interest" description="Disordered" evidence="1">
    <location>
        <begin position="27"/>
        <end position="52"/>
    </location>
</feature>
<dbReference type="OMA" id="NDQMREN"/>
<dbReference type="PANTHER" id="PTHR32428:SF2">
    <property type="entry name" value="TARGET OF RAPAMYCIN COMPLEX 2 SUBUNIT BIT61-RELATED"/>
    <property type="match status" value="1"/>
</dbReference>
<dbReference type="Proteomes" id="UP000094389">
    <property type="component" value="Unassembled WGS sequence"/>
</dbReference>
<evidence type="ECO:0000256" key="1">
    <source>
        <dbReference type="SAM" id="MobiDB-lite"/>
    </source>
</evidence>
<feature type="region of interest" description="Disordered" evidence="1">
    <location>
        <begin position="121"/>
        <end position="152"/>
    </location>
</feature>
<dbReference type="GO" id="GO:0031932">
    <property type="term" value="C:TORC2 complex"/>
    <property type="evidence" value="ECO:0007669"/>
    <property type="project" value="TreeGrafter"/>
</dbReference>
<organism evidence="2 3">
    <name type="scientific">Cyberlindnera jadinii (strain ATCC 18201 / CBS 1600 / BCRC 20928 / JCM 3617 / NBRC 0987 / NRRL Y-1542)</name>
    <name type="common">Torula yeast</name>
    <name type="synonym">Candida utilis</name>
    <dbReference type="NCBI Taxonomy" id="983966"/>
    <lineage>
        <taxon>Eukaryota</taxon>
        <taxon>Fungi</taxon>
        <taxon>Dikarya</taxon>
        <taxon>Ascomycota</taxon>
        <taxon>Saccharomycotina</taxon>
        <taxon>Saccharomycetes</taxon>
        <taxon>Phaffomycetales</taxon>
        <taxon>Phaffomycetaceae</taxon>
        <taxon>Cyberlindnera</taxon>
    </lineage>
</organism>
<dbReference type="InterPro" id="IPR013745">
    <property type="entry name" value="Bit61/PRR5"/>
</dbReference>
<accession>A0A1E4RV44</accession>
<dbReference type="STRING" id="983966.A0A1E4RV44"/>
<feature type="compositionally biased region" description="Polar residues" evidence="1">
    <location>
        <begin position="36"/>
        <end position="51"/>
    </location>
</feature>
<evidence type="ECO:0000313" key="2">
    <source>
        <dbReference type="EMBL" id="ODV70945.1"/>
    </source>
</evidence>
<dbReference type="PANTHER" id="PTHR32428">
    <property type="entry name" value="TARGET OF RAPAMYCIN COMPLEX 2 SUBUNIT BIT61-RELATED"/>
    <property type="match status" value="1"/>
</dbReference>
<name>A0A1E4RV44_CYBJN</name>
<evidence type="ECO:0000313" key="3">
    <source>
        <dbReference type="Proteomes" id="UP000094389"/>
    </source>
</evidence>
<protein>
    <submittedName>
        <fullName evidence="2">Uncharacterized protein</fullName>
    </submittedName>
</protein>
<proteinExistence type="predicted"/>
<dbReference type="EMBL" id="KV453947">
    <property type="protein sequence ID" value="ODV70945.1"/>
    <property type="molecule type" value="Genomic_DNA"/>
</dbReference>
<keyword evidence="3" id="KW-1185">Reference proteome</keyword>
<dbReference type="GeneID" id="30988274"/>
<sequence length="441" mass="49412">MELNTKLNRKKSTSTLAKTISFTHTRAPVEDDVRSPTITQSNKDNNKTSPFNYLNRNSSNSTLSSITHTLSNVGFTSISQPSAANGGSSANSPDSGSSNSTVTSPVLGKVESKLARAKMFAKTKTKELKRSRTLTEGNAIHEGTAMGDSSSVAGASITSGGTTASSIFLKRTGHGHHVLSSSSSNSKVVESGSTMYSFDPSQILDREAAMKQLSDVNTRHLTFDERDQMADNLWATVTNILRPLFKIDSKNGLQLKLPVEDVSRMIETFLKLRIRNNVSATNLVREIMDFFKTGFNVLDNELSFDQGITNAHDYYFRMTYTWEYFFKNIYHYLLAVFEPLDLELSGSGKIVKDKSYWVELTDSQIVPSTKKIVLLAFRDYVVIPYFEMNIDIPELQDRERRLMIQCFGMMKIVQSNTYNQRIIEFISNSLESQLTMMKVES</sequence>
<gene>
    <name evidence="2" type="ORF">CYBJADRAFT_164790</name>
</gene>
<feature type="region of interest" description="Disordered" evidence="1">
    <location>
        <begin position="81"/>
        <end position="104"/>
    </location>
</feature>
<dbReference type="AlphaFoldDB" id="A0A1E4RV44"/>